<feature type="region of interest" description="Disordered" evidence="1">
    <location>
        <begin position="1"/>
        <end position="26"/>
    </location>
</feature>
<dbReference type="AlphaFoldDB" id="A0A2Z4YJF9"/>
<dbReference type="Proteomes" id="UP000251166">
    <property type="component" value="Chromosome"/>
</dbReference>
<organism evidence="2 3">
    <name type="scientific">Rhizobium leguminosarum</name>
    <dbReference type="NCBI Taxonomy" id="384"/>
    <lineage>
        <taxon>Bacteria</taxon>
        <taxon>Pseudomonadati</taxon>
        <taxon>Pseudomonadota</taxon>
        <taxon>Alphaproteobacteria</taxon>
        <taxon>Hyphomicrobiales</taxon>
        <taxon>Rhizobiaceae</taxon>
        <taxon>Rhizobium/Agrobacterium group</taxon>
        <taxon>Rhizobium</taxon>
    </lineage>
</organism>
<feature type="region of interest" description="Disordered" evidence="1">
    <location>
        <begin position="54"/>
        <end position="81"/>
    </location>
</feature>
<feature type="compositionally biased region" description="Basic and acidic residues" evidence="1">
    <location>
        <begin position="1"/>
        <end position="10"/>
    </location>
</feature>
<accession>A0A2Z4YJF9</accession>
<dbReference type="EMBL" id="CP030760">
    <property type="protein sequence ID" value="AXA41386.1"/>
    <property type="molecule type" value="Genomic_DNA"/>
</dbReference>
<feature type="region of interest" description="Disordered" evidence="1">
    <location>
        <begin position="96"/>
        <end position="160"/>
    </location>
</feature>
<name>A0A2Z4YJF9_RHILE</name>
<evidence type="ECO:0000256" key="1">
    <source>
        <dbReference type="SAM" id="MobiDB-lite"/>
    </source>
</evidence>
<gene>
    <name evidence="2" type="ORF">DLJ82_3820</name>
</gene>
<sequence length="178" mass="18843">MPEKRYDRSQPHLRSLPPVFRSGRSGLSRPALLRGVASAGASIGPVRRAGRLAAPTLPIRPVHDAGPCGGTGRTRHQNLSDAPFECSCGPRFWVSKKGSADRADGEGQHAVAAAEKTDRQEKFGIAGAEEAEGPEADTKGEEQAPDVAPNPSGAKERRPVSKIVSITCGLQFWASGRQ</sequence>
<reference evidence="2 3" key="1">
    <citation type="submission" date="2018-07" db="EMBL/GenBank/DDBJ databases">
        <title>Rhizobium leguminosarum strain:ATCC 14479 Genome sequencing and assembly.</title>
        <authorList>
            <person name="Chakraborty R."/>
        </authorList>
    </citation>
    <scope>NUCLEOTIDE SEQUENCE [LARGE SCALE GENOMIC DNA]</scope>
    <source>
        <strain evidence="2 3">ATCC 14479</strain>
    </source>
</reference>
<proteinExistence type="predicted"/>
<evidence type="ECO:0000313" key="3">
    <source>
        <dbReference type="Proteomes" id="UP000251166"/>
    </source>
</evidence>
<feature type="compositionally biased region" description="Basic and acidic residues" evidence="1">
    <location>
        <begin position="98"/>
        <end position="107"/>
    </location>
</feature>
<evidence type="ECO:0000313" key="2">
    <source>
        <dbReference type="EMBL" id="AXA41386.1"/>
    </source>
</evidence>
<protein>
    <submittedName>
        <fullName evidence="2">Uncharacterized protein</fullName>
    </submittedName>
</protein>